<evidence type="ECO:0000313" key="2">
    <source>
        <dbReference type="EMBL" id="QKI88900.1"/>
    </source>
</evidence>
<gene>
    <name evidence="2" type="ORF">HQN79_04615</name>
</gene>
<protein>
    <submittedName>
        <fullName evidence="2">Uncharacterized protein</fullName>
    </submittedName>
</protein>
<accession>A0A7D4SHX9</accession>
<name>A0A7D4SHX9_9GAMM</name>
<evidence type="ECO:0000256" key="1">
    <source>
        <dbReference type="SAM" id="MobiDB-lite"/>
    </source>
</evidence>
<feature type="compositionally biased region" description="Polar residues" evidence="1">
    <location>
        <begin position="27"/>
        <end position="42"/>
    </location>
</feature>
<sequence length="179" mass="19962">MKSNKTTEQHEARKSGGLQERAGSARPQATSRTCNKGTSPCKTVPHTYQNEQIITPLRTAIDSLYLTYRGTIYSKINDQLEHLKQIAGNKTPYPTSDAVFKVHGHCFEVRPSGAKNFAYVLQDNWFYIKISSSNATTLPLASVQISSELLTHQPLKRILNDLKKIISTIGHIEGEDESC</sequence>
<dbReference type="RefSeq" id="WP_173284536.1">
    <property type="nucleotide sequence ID" value="NZ_CP054020.1"/>
</dbReference>
<organism evidence="2 3">
    <name type="scientific">Thiomicrorhabdus xiamenensis</name>
    <dbReference type="NCBI Taxonomy" id="2739063"/>
    <lineage>
        <taxon>Bacteria</taxon>
        <taxon>Pseudomonadati</taxon>
        <taxon>Pseudomonadota</taxon>
        <taxon>Gammaproteobacteria</taxon>
        <taxon>Thiotrichales</taxon>
        <taxon>Piscirickettsiaceae</taxon>
        <taxon>Thiomicrorhabdus</taxon>
    </lineage>
</organism>
<feature type="compositionally biased region" description="Basic and acidic residues" evidence="1">
    <location>
        <begin position="1"/>
        <end position="14"/>
    </location>
</feature>
<dbReference type="KEGG" id="txa:HQN79_04615"/>
<keyword evidence="3" id="KW-1185">Reference proteome</keyword>
<feature type="region of interest" description="Disordered" evidence="1">
    <location>
        <begin position="1"/>
        <end position="42"/>
    </location>
</feature>
<dbReference type="Proteomes" id="UP000504724">
    <property type="component" value="Chromosome"/>
</dbReference>
<reference evidence="2 3" key="1">
    <citation type="submission" date="2020-05" db="EMBL/GenBank/DDBJ databases">
        <title>Thiomicrorhabdus sediminis sp.nov. and Thiomicrorhabdus xiamenensis sp.nov., novel sulfur-oxidizing bacteria isolated from coastal sediment.</title>
        <authorList>
            <person name="Liu X."/>
        </authorList>
    </citation>
    <scope>NUCLEOTIDE SEQUENCE [LARGE SCALE GENOMIC DNA]</scope>
    <source>
        <strain evidence="2 3">G2</strain>
    </source>
</reference>
<dbReference type="EMBL" id="CP054020">
    <property type="protein sequence ID" value="QKI88900.1"/>
    <property type="molecule type" value="Genomic_DNA"/>
</dbReference>
<proteinExistence type="predicted"/>
<dbReference type="AlphaFoldDB" id="A0A7D4SHX9"/>
<evidence type="ECO:0000313" key="3">
    <source>
        <dbReference type="Proteomes" id="UP000504724"/>
    </source>
</evidence>